<feature type="compositionally biased region" description="Low complexity" evidence="1">
    <location>
        <begin position="309"/>
        <end position="326"/>
    </location>
</feature>
<dbReference type="InterPro" id="IPR051693">
    <property type="entry name" value="UPF0046_metallophosphoest"/>
</dbReference>
<protein>
    <recommendedName>
        <fullName evidence="2">Calcineurin-like phosphoesterase domain-containing protein</fullName>
    </recommendedName>
</protein>
<feature type="compositionally biased region" description="Basic residues" evidence="1">
    <location>
        <begin position="367"/>
        <end position="386"/>
    </location>
</feature>
<reference evidence="3" key="1">
    <citation type="submission" date="2023-10" db="EMBL/GenBank/DDBJ databases">
        <authorList>
            <person name="Chen Y."/>
            <person name="Shah S."/>
            <person name="Dougan E. K."/>
            <person name="Thang M."/>
            <person name="Chan C."/>
        </authorList>
    </citation>
    <scope>NUCLEOTIDE SEQUENCE [LARGE SCALE GENOMIC DNA]</scope>
</reference>
<evidence type="ECO:0000256" key="1">
    <source>
        <dbReference type="SAM" id="MobiDB-lite"/>
    </source>
</evidence>
<gene>
    <name evidence="3" type="ORF">PCOR1329_LOCUS36596</name>
</gene>
<keyword evidence="4" id="KW-1185">Reference proteome</keyword>
<dbReference type="InterPro" id="IPR029052">
    <property type="entry name" value="Metallo-depent_PP-like"/>
</dbReference>
<evidence type="ECO:0000313" key="3">
    <source>
        <dbReference type="EMBL" id="CAK0841377.1"/>
    </source>
</evidence>
<evidence type="ECO:0000259" key="2">
    <source>
        <dbReference type="Pfam" id="PF00149"/>
    </source>
</evidence>
<dbReference type="Proteomes" id="UP001189429">
    <property type="component" value="Unassembled WGS sequence"/>
</dbReference>
<organism evidence="3 4">
    <name type="scientific">Prorocentrum cordatum</name>
    <dbReference type="NCBI Taxonomy" id="2364126"/>
    <lineage>
        <taxon>Eukaryota</taxon>
        <taxon>Sar</taxon>
        <taxon>Alveolata</taxon>
        <taxon>Dinophyceae</taxon>
        <taxon>Prorocentrales</taxon>
        <taxon>Prorocentraceae</taxon>
        <taxon>Prorocentrum</taxon>
    </lineage>
</organism>
<sequence length="410" mass="43016">MVVPGSKPGENARCGKIATPGMPRLSDFAWCCCCRVPIDSHCEPPECVVDDVAPSSVHPASGCAVHRVDVTSSEGTVLLHCGDFTGGTKYGPEQAPGGAAGVRDFNSWLAEVPYRHKVVVCGNHETTVPADPARARGLLSSATHYLCAEAAEVCGLKVFGAPHHPGRGCCYRKDAFGASLPEREKVFSRVPPGTHLLATHCPPYSVRDAERPGPVGCGAALLALRRVQPVAHVFGHVHPHRGVSRMWHAVGGGGGARGAHEPGHPAAAAVIGAASGAALGASQRGAEPASGGALEAELKRRKRCPCRCPSPVCPSRRSPGRISSPPEGSPRDPGQSAPREGSSEQWYRHLLLSPGGGAGRVGVHAAGQRRVHRQRGGGRARRRRPAVRPGVRDSQRRRGSGGRGRLECRR</sequence>
<feature type="region of interest" description="Disordered" evidence="1">
    <location>
        <begin position="307"/>
        <end position="410"/>
    </location>
</feature>
<comment type="caution">
    <text evidence="3">The sequence shown here is derived from an EMBL/GenBank/DDBJ whole genome shotgun (WGS) entry which is preliminary data.</text>
</comment>
<accession>A0ABN9T8Q8</accession>
<dbReference type="InterPro" id="IPR004843">
    <property type="entry name" value="Calcineurin-like_PHP"/>
</dbReference>
<dbReference type="Gene3D" id="3.60.21.10">
    <property type="match status" value="1"/>
</dbReference>
<evidence type="ECO:0000313" key="4">
    <source>
        <dbReference type="Proteomes" id="UP001189429"/>
    </source>
</evidence>
<proteinExistence type="predicted"/>
<name>A0ABN9T8Q8_9DINO</name>
<dbReference type="SUPFAM" id="SSF56300">
    <property type="entry name" value="Metallo-dependent phosphatases"/>
    <property type="match status" value="1"/>
</dbReference>
<feature type="domain" description="Calcineurin-like phosphoesterase" evidence="2">
    <location>
        <begin position="76"/>
        <end position="239"/>
    </location>
</feature>
<dbReference type="EMBL" id="CAUYUJ010014450">
    <property type="protein sequence ID" value="CAK0841377.1"/>
    <property type="molecule type" value="Genomic_DNA"/>
</dbReference>
<dbReference type="PANTHER" id="PTHR12905">
    <property type="entry name" value="METALLOPHOSPHOESTERASE"/>
    <property type="match status" value="1"/>
</dbReference>
<dbReference type="PANTHER" id="PTHR12905:SF0">
    <property type="entry name" value="CALCINEURIN-LIKE PHOSPHOESTERASE DOMAIN-CONTAINING PROTEIN"/>
    <property type="match status" value="1"/>
</dbReference>
<dbReference type="Pfam" id="PF00149">
    <property type="entry name" value="Metallophos"/>
    <property type="match status" value="1"/>
</dbReference>